<dbReference type="GO" id="GO:0005978">
    <property type="term" value="P:glycogen biosynthetic process"/>
    <property type="evidence" value="ECO:0007669"/>
    <property type="project" value="UniProtKB-UniRule"/>
</dbReference>
<organism evidence="13 14">
    <name type="scientific">Klugiella xanthotipulae</name>
    <dbReference type="NCBI Taxonomy" id="244735"/>
    <lineage>
        <taxon>Bacteria</taxon>
        <taxon>Bacillati</taxon>
        <taxon>Actinomycetota</taxon>
        <taxon>Actinomycetes</taxon>
        <taxon>Micrococcales</taxon>
        <taxon>Microbacteriaceae</taxon>
        <taxon>Klugiella</taxon>
    </lineage>
</organism>
<dbReference type="EMBL" id="VFPN01000003">
    <property type="protein sequence ID" value="TQM61097.1"/>
    <property type="molecule type" value="Genomic_DNA"/>
</dbReference>
<dbReference type="InterPro" id="IPR014756">
    <property type="entry name" value="Ig_E-set"/>
</dbReference>
<evidence type="ECO:0000256" key="5">
    <source>
        <dbReference type="ARBA" id="ARBA00022676"/>
    </source>
</evidence>
<evidence type="ECO:0000256" key="11">
    <source>
        <dbReference type="SAM" id="MobiDB-lite"/>
    </source>
</evidence>
<dbReference type="NCBIfam" id="TIGR01515">
    <property type="entry name" value="branching_enzym"/>
    <property type="match status" value="1"/>
</dbReference>
<dbReference type="InterPro" id="IPR054169">
    <property type="entry name" value="GlgB_N"/>
</dbReference>
<evidence type="ECO:0000256" key="3">
    <source>
        <dbReference type="ARBA" id="ARBA00009000"/>
    </source>
</evidence>
<sequence>MASGGARTSNTASEPTPDVLLSLAHGTHSDPHSVLGQHRQTVAGGTSVTVIRALRPLAARVVARRDDGTRVPLAHLGQGVWQGSTLEEPDDYVLHTDYAEGHTWVADDPYRYPPTLGELDLHLLAEGRHEQLWTVLGSHTRDHHGVHKLTPGVSFSVWAPRARAVRVVGNFNTWDGALHNLRRLGGSGVWEVFLPHLTPGEVYKFQILGRDNIWRTKADPVARRTEHPPATASIIEKSHYEWQDEEWLATRAASSLHTAPLSVYELHLGSWRPGLGYREAADQLIEYVQQLGFTHVEFMPLAEHPYTPSWGYQVTGYYAPTSRFGTPDDLRYLIDRLHGAGIGVLLDWVPGHFPKDEWALARFDGEPLYEHPDPRRGEQQDWGTLVFDFGNPGVRNFLVANALYWCEEFHIDGLRVDAVASMLYLDYSRGEGEWLPNIHGGRENLEAVSLLQEVTATVYRRHPGVIMIAEESTSWDGVTRRTDSGGLGFGLKWNMGWMNDTLRYLANDPMYRSHHHNDITFSLAYAWSENYILPISHDEVVHGKGSLVAKMPGTPEQKLANVRAYLAFMWAHPGKKLLFMGQEFGQLDEWSEQRGLDWWISDEPGHRGLLALTADLNAQYRSTPALWQLDESPTGFEWIAAHDGSHNVVSFIRWDEQRRPTVVIVNFSGIDLNGYRLGLPREGRWGTVFSSNHARYGGWDAPGQATWQGEARPWDGQPASTALLVPALSALYLQPTT</sequence>
<feature type="active site" description="Nucleophile" evidence="9 10">
    <location>
        <position position="417"/>
    </location>
</feature>
<dbReference type="UniPathway" id="UPA00164"/>
<comment type="caution">
    <text evidence="13">The sequence shown here is derived from an EMBL/GenBank/DDBJ whole genome shotgun (WGS) entry which is preliminary data.</text>
</comment>
<dbReference type="Pfam" id="PF02922">
    <property type="entry name" value="CBM_48"/>
    <property type="match status" value="1"/>
</dbReference>
<comment type="subunit">
    <text evidence="9">Monomer.</text>
</comment>
<dbReference type="NCBIfam" id="NF008967">
    <property type="entry name" value="PRK12313.1"/>
    <property type="match status" value="1"/>
</dbReference>
<dbReference type="CDD" id="cd11322">
    <property type="entry name" value="AmyAc_Glg_BE"/>
    <property type="match status" value="1"/>
</dbReference>
<dbReference type="InterPro" id="IPR006048">
    <property type="entry name" value="A-amylase/branching_C"/>
</dbReference>
<evidence type="ECO:0000256" key="9">
    <source>
        <dbReference type="HAMAP-Rule" id="MF_00685"/>
    </source>
</evidence>
<feature type="active site" description="Proton donor" evidence="9 10">
    <location>
        <position position="470"/>
    </location>
</feature>
<dbReference type="SUPFAM" id="SSF81296">
    <property type="entry name" value="E set domains"/>
    <property type="match status" value="2"/>
</dbReference>
<evidence type="ECO:0000256" key="10">
    <source>
        <dbReference type="PIRSR" id="PIRSR000463-1"/>
    </source>
</evidence>
<dbReference type="Pfam" id="PF00128">
    <property type="entry name" value="Alpha-amylase"/>
    <property type="match status" value="1"/>
</dbReference>
<evidence type="ECO:0000256" key="1">
    <source>
        <dbReference type="ARBA" id="ARBA00000826"/>
    </source>
</evidence>
<name>A0A543HRY0_9MICO</name>
<evidence type="ECO:0000256" key="4">
    <source>
        <dbReference type="ARBA" id="ARBA00022600"/>
    </source>
</evidence>
<dbReference type="SUPFAM" id="SSF51011">
    <property type="entry name" value="Glycosyl hydrolase domain"/>
    <property type="match status" value="1"/>
</dbReference>
<keyword evidence="8 9" id="KW-0119">Carbohydrate metabolism</keyword>
<comment type="function">
    <text evidence="9">Catalyzes the formation of the alpha-1,6-glucosidic linkages in glycogen by scission of a 1,4-alpha-linked oligosaccharide from growing alpha-1,4-glucan chains and the subsequent attachment of the oligosaccharide to the alpha-1,6 position.</text>
</comment>
<dbReference type="PANTHER" id="PTHR43651">
    <property type="entry name" value="1,4-ALPHA-GLUCAN-BRANCHING ENZYME"/>
    <property type="match status" value="1"/>
</dbReference>
<dbReference type="Proteomes" id="UP000318331">
    <property type="component" value="Unassembled WGS sequence"/>
</dbReference>
<dbReference type="CDD" id="cd02855">
    <property type="entry name" value="E_set_GBE_prok_N"/>
    <property type="match status" value="1"/>
</dbReference>
<dbReference type="GO" id="GO:0043169">
    <property type="term" value="F:cation binding"/>
    <property type="evidence" value="ECO:0007669"/>
    <property type="project" value="InterPro"/>
</dbReference>
<feature type="region of interest" description="Disordered" evidence="11">
    <location>
        <begin position="1"/>
        <end position="35"/>
    </location>
</feature>
<keyword evidence="7 9" id="KW-0320">Glycogen biosynthesis</keyword>
<dbReference type="InterPro" id="IPR006407">
    <property type="entry name" value="GlgB"/>
</dbReference>
<feature type="compositionally biased region" description="Polar residues" evidence="11">
    <location>
        <begin position="1"/>
        <end position="14"/>
    </location>
</feature>
<proteinExistence type="inferred from homology"/>
<evidence type="ECO:0000256" key="6">
    <source>
        <dbReference type="ARBA" id="ARBA00022679"/>
    </source>
</evidence>
<dbReference type="InterPro" id="IPR017853">
    <property type="entry name" value="GH"/>
</dbReference>
<dbReference type="GO" id="GO:0005829">
    <property type="term" value="C:cytosol"/>
    <property type="evidence" value="ECO:0007669"/>
    <property type="project" value="TreeGrafter"/>
</dbReference>
<dbReference type="PANTHER" id="PTHR43651:SF3">
    <property type="entry name" value="1,4-ALPHA-GLUCAN-BRANCHING ENZYME"/>
    <property type="match status" value="1"/>
</dbReference>
<dbReference type="GO" id="GO:0003844">
    <property type="term" value="F:1,4-alpha-glucan branching enzyme activity"/>
    <property type="evidence" value="ECO:0007669"/>
    <property type="project" value="UniProtKB-UniRule"/>
</dbReference>
<comment type="pathway">
    <text evidence="2 9">Glycan biosynthesis; glycogen biosynthesis.</text>
</comment>
<keyword evidence="6 9" id="KW-0808">Transferase</keyword>
<evidence type="ECO:0000256" key="2">
    <source>
        <dbReference type="ARBA" id="ARBA00004964"/>
    </source>
</evidence>
<dbReference type="InterPro" id="IPR004193">
    <property type="entry name" value="Glyco_hydro_13_N"/>
</dbReference>
<dbReference type="NCBIfam" id="NF003811">
    <property type="entry name" value="PRK05402.1"/>
    <property type="match status" value="1"/>
</dbReference>
<dbReference type="InterPro" id="IPR044143">
    <property type="entry name" value="GlgB_N_E_set_prok"/>
</dbReference>
<evidence type="ECO:0000313" key="14">
    <source>
        <dbReference type="Proteomes" id="UP000318331"/>
    </source>
</evidence>
<accession>A0A543HRY0</accession>
<keyword evidence="14" id="KW-1185">Reference proteome</keyword>
<evidence type="ECO:0000259" key="12">
    <source>
        <dbReference type="SMART" id="SM00642"/>
    </source>
</evidence>
<dbReference type="AlphaFoldDB" id="A0A543HRY0"/>
<dbReference type="Pfam" id="PF22019">
    <property type="entry name" value="GlgB_N"/>
    <property type="match status" value="1"/>
</dbReference>
<keyword evidence="5 9" id="KW-0328">Glycosyltransferase</keyword>
<evidence type="ECO:0000313" key="13">
    <source>
        <dbReference type="EMBL" id="TQM61097.1"/>
    </source>
</evidence>
<dbReference type="SMART" id="SM00642">
    <property type="entry name" value="Aamy"/>
    <property type="match status" value="1"/>
</dbReference>
<dbReference type="InterPro" id="IPR037439">
    <property type="entry name" value="Branching_enzy"/>
</dbReference>
<protein>
    <recommendedName>
        <fullName evidence="9">1,4-alpha-glucan branching enzyme GlgB</fullName>
        <ecNumber evidence="9">2.4.1.18</ecNumber>
    </recommendedName>
    <alternativeName>
        <fullName evidence="9">1,4-alpha-D-glucan:1,4-alpha-D-glucan 6-glucosyl-transferase</fullName>
    </alternativeName>
    <alternativeName>
        <fullName evidence="9">Alpha-(1-&gt;4)-glucan branching enzyme</fullName>
    </alternativeName>
    <alternativeName>
        <fullName evidence="9">Glycogen branching enzyme</fullName>
        <shortName evidence="9">BE</shortName>
    </alternativeName>
</protein>
<dbReference type="Gene3D" id="3.20.20.80">
    <property type="entry name" value="Glycosidases"/>
    <property type="match status" value="1"/>
</dbReference>
<dbReference type="Pfam" id="PF02806">
    <property type="entry name" value="Alpha-amylase_C"/>
    <property type="match status" value="1"/>
</dbReference>
<dbReference type="HAMAP" id="MF_00685">
    <property type="entry name" value="GlgB"/>
    <property type="match status" value="1"/>
</dbReference>
<dbReference type="InterPro" id="IPR013780">
    <property type="entry name" value="Glyco_hydro_b"/>
</dbReference>
<keyword evidence="4 9" id="KW-0321">Glycogen metabolism</keyword>
<reference evidence="13 14" key="1">
    <citation type="submission" date="2019-06" db="EMBL/GenBank/DDBJ databases">
        <title>Sequencing the genomes of 1000 actinobacteria strains.</title>
        <authorList>
            <person name="Klenk H.-P."/>
        </authorList>
    </citation>
    <scope>NUCLEOTIDE SEQUENCE [LARGE SCALE GENOMIC DNA]</scope>
    <source>
        <strain evidence="13 14">DSM 18031</strain>
    </source>
</reference>
<dbReference type="GO" id="GO:0004553">
    <property type="term" value="F:hydrolase activity, hydrolyzing O-glycosyl compounds"/>
    <property type="evidence" value="ECO:0007669"/>
    <property type="project" value="InterPro"/>
</dbReference>
<dbReference type="InterPro" id="IPR013783">
    <property type="entry name" value="Ig-like_fold"/>
</dbReference>
<dbReference type="SUPFAM" id="SSF51445">
    <property type="entry name" value="(Trans)glycosidases"/>
    <property type="match status" value="1"/>
</dbReference>
<comment type="similarity">
    <text evidence="3 9">Belongs to the glycosyl hydrolase 13 family. GlgB subfamily.</text>
</comment>
<dbReference type="EC" id="2.4.1.18" evidence="9"/>
<feature type="domain" description="Glycosyl hydrolase family 13 catalytic" evidence="12">
    <location>
        <begin position="265"/>
        <end position="619"/>
    </location>
</feature>
<gene>
    <name evidence="9" type="primary">glgB</name>
    <name evidence="13" type="ORF">FB466_2026</name>
</gene>
<dbReference type="Gene3D" id="2.60.40.10">
    <property type="entry name" value="Immunoglobulins"/>
    <property type="match status" value="2"/>
</dbReference>
<dbReference type="PIRSF" id="PIRSF000463">
    <property type="entry name" value="GlgB"/>
    <property type="match status" value="1"/>
</dbReference>
<evidence type="ECO:0000256" key="7">
    <source>
        <dbReference type="ARBA" id="ARBA00023056"/>
    </source>
</evidence>
<evidence type="ECO:0000256" key="8">
    <source>
        <dbReference type="ARBA" id="ARBA00023277"/>
    </source>
</evidence>
<dbReference type="InterPro" id="IPR006047">
    <property type="entry name" value="GH13_cat_dom"/>
</dbReference>
<comment type="catalytic activity">
    <reaction evidence="1 9">
        <text>Transfers a segment of a (1-&gt;4)-alpha-D-glucan chain to a primary hydroxy group in a similar glucan chain.</text>
        <dbReference type="EC" id="2.4.1.18"/>
    </reaction>
</comment>
<dbReference type="FunFam" id="3.20.20.80:FF:000003">
    <property type="entry name" value="1,4-alpha-glucan branching enzyme GlgB"/>
    <property type="match status" value="1"/>
</dbReference>
<dbReference type="Gene3D" id="2.60.40.1180">
    <property type="entry name" value="Golgi alpha-mannosidase II"/>
    <property type="match status" value="1"/>
</dbReference>